<dbReference type="InterPro" id="IPR022441">
    <property type="entry name" value="Para_beta_helix_rpt-2"/>
</dbReference>
<dbReference type="InterPro" id="IPR012334">
    <property type="entry name" value="Pectin_lyas_fold"/>
</dbReference>
<evidence type="ECO:0000259" key="4">
    <source>
        <dbReference type="PROSITE" id="PS50990"/>
    </source>
</evidence>
<dbReference type="SMART" id="SM00710">
    <property type="entry name" value="PbH1"/>
    <property type="match status" value="14"/>
</dbReference>
<dbReference type="Pfam" id="PF03412">
    <property type="entry name" value="Peptidase_C39"/>
    <property type="match status" value="1"/>
</dbReference>
<feature type="domain" description="Peptidase C39" evidence="4">
    <location>
        <begin position="1947"/>
        <end position="2067"/>
    </location>
</feature>
<dbReference type="SUPFAM" id="SSF49373">
    <property type="entry name" value="Invasin/intimin cell-adhesion fragments"/>
    <property type="match status" value="1"/>
</dbReference>
<dbReference type="GO" id="GO:0016020">
    <property type="term" value="C:membrane"/>
    <property type="evidence" value="ECO:0007669"/>
    <property type="project" value="InterPro"/>
</dbReference>
<keyword evidence="6" id="KW-1185">Reference proteome</keyword>
<dbReference type="Pfam" id="PF05048">
    <property type="entry name" value="NosD"/>
    <property type="match status" value="2"/>
</dbReference>
<dbReference type="InterPro" id="IPR005074">
    <property type="entry name" value="Peptidase_C39"/>
</dbReference>
<reference evidence="5" key="1">
    <citation type="submission" date="2020-07" db="EMBL/GenBank/DDBJ databases">
        <title>Methanobacterium. sp. MethCan genome.</title>
        <authorList>
            <person name="Postec A."/>
            <person name="Quemeneur M."/>
        </authorList>
    </citation>
    <scope>NUCLEOTIDE SEQUENCE</scope>
    <source>
        <strain evidence="5">MethCAN</strain>
    </source>
</reference>
<protein>
    <submittedName>
        <fullName evidence="5">Right-handed parallel beta-helix repeat-containing protein</fullName>
    </submittedName>
</protein>
<dbReference type="PANTHER" id="PTHR22990">
    <property type="entry name" value="F-BOX ONLY PROTEIN"/>
    <property type="match status" value="1"/>
</dbReference>
<proteinExistence type="predicted"/>
<dbReference type="InterPro" id="IPR006626">
    <property type="entry name" value="PbH1"/>
</dbReference>
<dbReference type="NCBIfam" id="TIGR03804">
    <property type="entry name" value="para_beta_helix"/>
    <property type="match status" value="8"/>
</dbReference>
<dbReference type="PROSITE" id="PS50990">
    <property type="entry name" value="PEPTIDASE_C39"/>
    <property type="match status" value="1"/>
</dbReference>
<dbReference type="Proteomes" id="UP000681041">
    <property type="component" value="Chromosome"/>
</dbReference>
<dbReference type="InterPro" id="IPR051550">
    <property type="entry name" value="SCF-Subunits/Alg-Epimerases"/>
</dbReference>
<dbReference type="GeneID" id="64821248"/>
<dbReference type="RefSeq" id="WP_211533160.1">
    <property type="nucleotide sequence ID" value="NZ_CP058560.1"/>
</dbReference>
<evidence type="ECO:0000256" key="1">
    <source>
        <dbReference type="ARBA" id="ARBA00004906"/>
    </source>
</evidence>
<evidence type="ECO:0000256" key="2">
    <source>
        <dbReference type="ARBA" id="ARBA00022737"/>
    </source>
</evidence>
<keyword evidence="2" id="KW-0677">Repeat</keyword>
<evidence type="ECO:0000256" key="3">
    <source>
        <dbReference type="ARBA" id="ARBA00022786"/>
    </source>
</evidence>
<dbReference type="GO" id="GO:0005524">
    <property type="term" value="F:ATP binding"/>
    <property type="evidence" value="ECO:0007669"/>
    <property type="project" value="InterPro"/>
</dbReference>
<dbReference type="EMBL" id="CP058560">
    <property type="protein sequence ID" value="QUH24201.1"/>
    <property type="molecule type" value="Genomic_DNA"/>
</dbReference>
<dbReference type="Gene3D" id="2.160.20.10">
    <property type="entry name" value="Single-stranded right-handed beta-helix, Pectin lyase-like"/>
    <property type="match status" value="2"/>
</dbReference>
<accession>A0A8T8KFY2</accession>
<dbReference type="OrthoDB" id="71088at2157"/>
<dbReference type="SUPFAM" id="SSF51126">
    <property type="entry name" value="Pectin lyase-like"/>
    <property type="match status" value="2"/>
</dbReference>
<dbReference type="Pfam" id="PF09373">
    <property type="entry name" value="PMBR"/>
    <property type="match status" value="2"/>
</dbReference>
<dbReference type="GO" id="GO:0006508">
    <property type="term" value="P:proteolysis"/>
    <property type="evidence" value="ECO:0007669"/>
    <property type="project" value="InterPro"/>
</dbReference>
<dbReference type="KEGG" id="meme:HYG87_10745"/>
<dbReference type="InterPro" id="IPR018975">
    <property type="entry name" value="Pseudomurein-binding_repeat"/>
</dbReference>
<dbReference type="Gene3D" id="3.90.70.10">
    <property type="entry name" value="Cysteine proteinases"/>
    <property type="match status" value="1"/>
</dbReference>
<keyword evidence="3" id="KW-0833">Ubl conjugation pathway</keyword>
<evidence type="ECO:0000313" key="6">
    <source>
        <dbReference type="Proteomes" id="UP000681041"/>
    </source>
</evidence>
<gene>
    <name evidence="5" type="ORF">HYG87_10745</name>
</gene>
<dbReference type="InterPro" id="IPR011050">
    <property type="entry name" value="Pectin_lyase_fold/virulence"/>
</dbReference>
<dbReference type="InterPro" id="IPR007742">
    <property type="entry name" value="NosD_dom"/>
</dbReference>
<dbReference type="GO" id="GO:0008233">
    <property type="term" value="F:peptidase activity"/>
    <property type="evidence" value="ECO:0007669"/>
    <property type="project" value="InterPro"/>
</dbReference>
<evidence type="ECO:0000313" key="5">
    <source>
        <dbReference type="EMBL" id="QUH24201.1"/>
    </source>
</evidence>
<dbReference type="InterPro" id="IPR008964">
    <property type="entry name" value="Invasin/intimin_cell_adhesion"/>
</dbReference>
<sequence>MMDIKKILILMTILACLTLSISSVSASNLTFNETGLASQGVKNYTEANNNKLPNHVVVSDKNSTMPSFLRTLTTTTVQLNSGVTTPVNITNVNNPTGPSGTATGIVYKSEYVQIANNINTFINNNGAAPNFASSSRGNIRYESLVYMYSRIVNWYYVNGELPTYVTVVHCSGVNSNGVVIDNVPPSVTNSLAPGTYNTLKNVTLTANDNHDPNPKVYYSLDNGATWSNQIKTVTLNLNVGVTNLKYYGRDAAGNQGTTQTATYTINTNSTAPTSFTIDEIKNAASSVKYYVEDIKQLPSNVTISGITVSMAEFLKLQSIALLNINSTSNSSIVLSNVIDATNSTENLQTGKLNQTEYLQIANTVKTFIDSNGQAPNFASSTKGNIGFESLVYTFAQILNSYQVGNVLPNFITIRPWTTVTNNNTVFIRMEQIRKAADTVQSYVETSHKLPDHVTISESTVSMPQFLNLQLKSLINADAYLYQSIILENYTTAPNPYESITGGNLNYVDYMSAANDIIAFMDSNGHAPNYKDTVRGYIRFESLVYMYAEIINSVYRNNGFPQHIPLRPWSTVTNNNTVFITMDQINAAVWGVQNYVETYNALPSSVTISGRQISMPQFLNLEIKSLKNIQAGLYQSIILQNYNTAPNPSETLTSGKINYENYLNSVDTVISFMNDNGRAPNFTWTSQGNMRYESLVHMYAQILNYYNVNKDLPQYVTVNPWTVVSNPNTVSYNTGQIISAAETVKSYVETNNALPSSVNISGTPVSMPQFLKLLTTTLHNINGTYAGQIVLGSYNPPTSTSETITGGTLNKTQYLDLARSVEFFMYGNLRAPNFQNSSLGNIRYQSLIYMYSQILSSYKANNYNLPDFITVRPWSVVSNSNTKFITTDQIKNASETVKSYIETNHALPSSVTISNTQVTMPQFLKLLTTSISNINGQLNATIVLQNYNSAPNPSGTITGGILNSTNYLNIANNIISFMDSNGHAPNFAYSSLGNIRYESLIYKYSLIMGYYSNKTELPQNITVTPWSVVSNQSTVFFTNDQVESAAKTVQSYVETNHQLPTNVIINGTTVTMPQFLQLATTALLNIDRSLYSSIALKSYNTATNQSETINNSEDITYTDYIEFANDINTYMRINGKAPDFITTKLGTMRYESLVYMYSQILSSYNATSTLAEFITVNPWSTVSNSSTIFITTDQIKNASQTVKSYIDTNHTLPSSVNISGNDITMPQFLKLAAKSIINIENYLNISIILDNVGEPTTSIENITVGTITSYEFVDIANKITSFMNSNGTAPSNITDISLGSNIGYESLVYMFSKIMMSYNATEHAWGSISVSPWVALSNPDGTFNFRSQKMFNSIQDAIDDDDTISGDTIWLRKDIYSENVLINKKIIIRPIYGVDVSIYALNSTLPIFTINIGGNGTTIQDLIINGSMGNVGIYINNSIENQILGNNITNTSDGIYLYNTTKNLISGNNINNNSGNGLLINTGSDNEISSNIITSNGFAGISIQNSDKNKIYSNILTNNQDGIYLNNSSTEIHLNQIAGNIRYGLYNQGNGTINATNNWWGTNNPIVSSASPSDINIDGGTVTYNPWLVLTINSSTDRSDRNGSNYNYIITADLTHNNQGNDTSSKGNIPDNIPVNFNSTIGTINSSDSTKKGKSEIKLTSTQAGTANVSVTLDNQTVSKLVNITSVNVLGVYNTRTQESFISIRDAIDDADTRDGDSLTISEGIYTENVVVNKKLTIKAAAGAKVTVKAKDDDKSVFVIGNGGSGSTIQGFNIISSSDSYGISLSHSYNNNISNNNVSDSNRGIYLYNSGNNTISGITIKDSYYGIFIYNSASNNIFGNIIKNNENGIYLRNSNYNIVTGNTIVDNFFGSYVYHSNNNNVTGNIITGNWAGIYLYDTNNNYVTNNNLTDNGAGITHYNSIGIVISGNNFSDNWITDISVIDSGKVVMATSFYTCGPAALATILKNMGIYTTEIELAELAGTDETGTSLFGLTTAALNKGVTAIGARLTTDQLKSNHMVVLSIKGVNHFVVIQNITDTTVYLFDPNLGNVEMTMDKFNELYIGIALIINEQAPANATLLTDTEMENIKGFRWEKVANEYWIPGFYYPTLQWVNRIIYYPVIKFRWVPGYRLFGRIPIPGHFKPYIKLEKLIIPVPKIVWKWKPPEKRTYYTYKRVPDIPVYFSYVPNLDRTSKKIAYGGATIFMGAVGVVFGPNPAYRIGGAGMIYSGLYNYQQHLDEVGYGDDWRYTDPLFYI</sequence>
<comment type="pathway">
    <text evidence="1">Protein modification; protein ubiquitination.</text>
</comment>
<name>A0A8T8KFY2_9EURY</name>
<dbReference type="PANTHER" id="PTHR22990:SF15">
    <property type="entry name" value="F-BOX ONLY PROTEIN 10"/>
    <property type="match status" value="1"/>
</dbReference>
<dbReference type="Gene3D" id="3.30.1920.20">
    <property type="match status" value="1"/>
</dbReference>
<organism evidence="5 6">
    <name type="scientific">Methanobacterium alkalithermotolerans</name>
    <dbReference type="NCBI Taxonomy" id="2731220"/>
    <lineage>
        <taxon>Archaea</taxon>
        <taxon>Methanobacteriati</taxon>
        <taxon>Methanobacteriota</taxon>
        <taxon>Methanomada group</taxon>
        <taxon>Methanobacteria</taxon>
        <taxon>Methanobacteriales</taxon>
        <taxon>Methanobacteriaceae</taxon>
        <taxon>Methanobacterium</taxon>
    </lineage>
</organism>